<dbReference type="Proteomes" id="UP000034350">
    <property type="component" value="Unassembled WGS sequence"/>
</dbReference>
<feature type="transmembrane region" description="Helical" evidence="1">
    <location>
        <begin position="125"/>
        <end position="147"/>
    </location>
</feature>
<keyword evidence="1" id="KW-0812">Transmembrane</keyword>
<dbReference type="OMA" id="EYNCRIK"/>
<dbReference type="VEuPathDB" id="MicrosporidiaDB:G9O61_00g014230"/>
<proteinExistence type="predicted"/>
<evidence type="ECO:0000256" key="1">
    <source>
        <dbReference type="SAM" id="Phobius"/>
    </source>
</evidence>
<dbReference type="VEuPathDB" id="MicrosporidiaDB:AAJ76_5000014771"/>
<dbReference type="VEuPathDB" id="MicrosporidiaDB:NCER_101176"/>
<feature type="transmembrane region" description="Helical" evidence="1">
    <location>
        <begin position="69"/>
        <end position="88"/>
    </location>
</feature>
<feature type="transmembrane region" description="Helical" evidence="1">
    <location>
        <begin position="24"/>
        <end position="57"/>
    </location>
</feature>
<dbReference type="EMBL" id="JPQZ01000050">
    <property type="protein sequence ID" value="KKO74702.1"/>
    <property type="molecule type" value="Genomic_DNA"/>
</dbReference>
<keyword evidence="1" id="KW-1133">Transmembrane helix</keyword>
<name>A0A0F9YPY0_9MICR</name>
<accession>A0A0F9YPY0</accession>
<evidence type="ECO:0000313" key="2">
    <source>
        <dbReference type="EMBL" id="KKO74702.1"/>
    </source>
</evidence>
<keyword evidence="3" id="KW-1185">Reference proteome</keyword>
<comment type="caution">
    <text evidence="2">The sequence shown here is derived from an EMBL/GenBank/DDBJ whole genome shotgun (WGS) entry which is preliminary data.</text>
</comment>
<evidence type="ECO:0000313" key="3">
    <source>
        <dbReference type="Proteomes" id="UP000034350"/>
    </source>
</evidence>
<dbReference type="RefSeq" id="XP_024330444.1">
    <property type="nucleotide sequence ID" value="XM_024475786.1"/>
</dbReference>
<reference evidence="2 3" key="1">
    <citation type="journal article" date="2015" name="Environ. Microbiol.">
        <title>Genome analyses suggest the presence of polyploidy and recent human-driven expansions in eight global populations of the honeybee pathogen Nosema ceranae.</title>
        <authorList>
            <person name="Pelin A."/>
            <person name="Selman M."/>
            <person name="Aris-Brosou S."/>
            <person name="Farinelli L."/>
            <person name="Corradi N."/>
        </authorList>
    </citation>
    <scope>NUCLEOTIDE SEQUENCE [LARGE SCALE GENOMIC DNA]</scope>
    <source>
        <strain evidence="2 3">PA08 1199</strain>
    </source>
</reference>
<feature type="transmembrane region" description="Helical" evidence="1">
    <location>
        <begin position="94"/>
        <end position="113"/>
    </location>
</feature>
<organism evidence="2 3">
    <name type="scientific">Vairimorpha ceranae</name>
    <dbReference type="NCBI Taxonomy" id="40302"/>
    <lineage>
        <taxon>Eukaryota</taxon>
        <taxon>Fungi</taxon>
        <taxon>Fungi incertae sedis</taxon>
        <taxon>Microsporidia</taxon>
        <taxon>Nosematidae</taxon>
        <taxon>Vairimorpha</taxon>
    </lineage>
</organism>
<gene>
    <name evidence="2" type="ORF">AAJ76_5000014771</name>
</gene>
<sequence length="176" mass="21140">MYLFTCWICSFLPLKMKFPDFSHLLYFTLGSTFTLCICTKCSYSLLFIISLSSLMFLFTDDSFLNLSDILYLFIIFIIEYFLSFISYMQLFNFYIFNTFFSLCMVSCTILYIINLDIFKYSRSTYLIYFIISGFLFSKCYFSLLFFINKLNNEYNCRIKNIYQNEKDSPCIIPFLE</sequence>
<dbReference type="GeneID" id="36320733"/>
<dbReference type="AlphaFoldDB" id="A0A0F9YPY0"/>
<protein>
    <submittedName>
        <fullName evidence="2">Uncharacterized protein</fullName>
    </submittedName>
</protein>
<keyword evidence="1" id="KW-0472">Membrane</keyword>